<proteinExistence type="predicted"/>
<evidence type="ECO:0000313" key="2">
    <source>
        <dbReference type="Proteomes" id="UP001562159"/>
    </source>
</evidence>
<gene>
    <name evidence="1" type="ORF">AB7878_17705</name>
</gene>
<name>A0ABV4AV30_9GAMM</name>
<reference evidence="1 2" key="1">
    <citation type="submission" date="2024-07" db="EMBL/GenBank/DDBJ databases">
        <title>Molecular mechanisms and environmental adaptations of flagellar loss and biofilm growth of Rhodanobacter under environmental stress.</title>
        <authorList>
            <person name="Chen M."/>
        </authorList>
    </citation>
    <scope>NUCLEOTIDE SEQUENCE [LARGE SCALE GENOMIC DNA]</scope>
    <source>
        <strain evidence="1 2">RS22</strain>
    </source>
</reference>
<protein>
    <submittedName>
        <fullName evidence="1">BPSL0761 family protein</fullName>
    </submittedName>
</protein>
<comment type="caution">
    <text evidence="1">The sequence shown here is derived from an EMBL/GenBank/DDBJ whole genome shotgun (WGS) entry which is preliminary data.</text>
</comment>
<organism evidence="1 2">
    <name type="scientific">Rhodanobacter humi</name>
    <dbReference type="NCBI Taxonomy" id="1888173"/>
    <lineage>
        <taxon>Bacteria</taxon>
        <taxon>Pseudomonadati</taxon>
        <taxon>Pseudomonadota</taxon>
        <taxon>Gammaproteobacteria</taxon>
        <taxon>Lysobacterales</taxon>
        <taxon>Rhodanobacteraceae</taxon>
        <taxon>Rhodanobacter</taxon>
    </lineage>
</organism>
<dbReference type="EMBL" id="JBGBPY010000001">
    <property type="protein sequence ID" value="MEY2184252.1"/>
    <property type="molecule type" value="Genomic_DNA"/>
</dbReference>
<sequence>MTLPYERTWAVVETRHFLTEVLTNRRVPGAVREKARTLLRHYPSPSDVFHAGWQALADPHLILEPVFDMSIDGSPSPNWSTPRVPRTVK</sequence>
<dbReference type="NCBIfam" id="NF041728">
    <property type="entry name" value="BPSL0761_fam"/>
    <property type="match status" value="1"/>
</dbReference>
<evidence type="ECO:0000313" key="1">
    <source>
        <dbReference type="EMBL" id="MEY2184252.1"/>
    </source>
</evidence>
<keyword evidence="2" id="KW-1185">Reference proteome</keyword>
<accession>A0ABV4AV30</accession>
<dbReference type="Proteomes" id="UP001562159">
    <property type="component" value="Unassembled WGS sequence"/>
</dbReference>
<dbReference type="InterPro" id="IPR049723">
    <property type="entry name" value="BPSL0761-like"/>
</dbReference>